<keyword evidence="4" id="KW-1185">Reference proteome</keyword>
<gene>
    <name evidence="3" type="ORF">A8C32_10895</name>
</gene>
<dbReference type="STRING" id="1849968.A8C32_10895"/>
<evidence type="ECO:0000313" key="3">
    <source>
        <dbReference type="EMBL" id="OEK09226.1"/>
    </source>
</evidence>
<reference evidence="3 4" key="1">
    <citation type="submission" date="2016-05" db="EMBL/GenBank/DDBJ databases">
        <title>Draft Genome Sequence of Algibacter sp. Strain SK-16 Isolated from the Surface Water of Aburatsubo Inlet.</title>
        <authorList>
            <person name="Wong S.-K."/>
            <person name="Yoshizawa S."/>
            <person name="Nakajima Y."/>
            <person name="Ogura Y."/>
            <person name="Tetsuya H."/>
            <person name="Hamasaki K."/>
        </authorList>
    </citation>
    <scope>NUCLEOTIDE SEQUENCE [LARGE SCALE GENOMIC DNA]</scope>
    <source>
        <strain evidence="3 4">SK-16</strain>
    </source>
</reference>
<dbReference type="AlphaFoldDB" id="A0A1E5TCY1"/>
<evidence type="ECO:0000313" key="4">
    <source>
        <dbReference type="Proteomes" id="UP000095713"/>
    </source>
</evidence>
<dbReference type="EMBL" id="MDJD01000007">
    <property type="protein sequence ID" value="OEK09226.1"/>
    <property type="molecule type" value="Genomic_DNA"/>
</dbReference>
<keyword evidence="1" id="KW-0732">Signal</keyword>
<proteinExistence type="predicted"/>
<dbReference type="NCBIfam" id="TIGR04183">
    <property type="entry name" value="Por_Secre_tail"/>
    <property type="match status" value="1"/>
</dbReference>
<feature type="domain" description="Secretion system C-terminal sorting" evidence="2">
    <location>
        <begin position="19"/>
        <end position="65"/>
    </location>
</feature>
<organism evidence="3 4">
    <name type="scientific">Flavivirga aquatica</name>
    <dbReference type="NCBI Taxonomy" id="1849968"/>
    <lineage>
        <taxon>Bacteria</taxon>
        <taxon>Pseudomonadati</taxon>
        <taxon>Bacteroidota</taxon>
        <taxon>Flavobacteriia</taxon>
        <taxon>Flavobacteriales</taxon>
        <taxon>Flavobacteriaceae</taxon>
        <taxon>Flavivirga</taxon>
    </lineage>
</organism>
<dbReference type="RefSeq" id="WP_069828663.1">
    <property type="nucleotide sequence ID" value="NZ_MDJD01000007.1"/>
</dbReference>
<sequence length="68" mass="7643">MDVNGQSRVEGKNIENVSIYPNPFNNEFFIKSSTAINTAILTDALGKLVLHKKYNNTGINSIQIENRF</sequence>
<comment type="caution">
    <text evidence="3">The sequence shown here is derived from an EMBL/GenBank/DDBJ whole genome shotgun (WGS) entry which is preliminary data.</text>
</comment>
<evidence type="ECO:0000256" key="1">
    <source>
        <dbReference type="ARBA" id="ARBA00022729"/>
    </source>
</evidence>
<dbReference type="Pfam" id="PF18962">
    <property type="entry name" value="Por_Secre_tail"/>
    <property type="match status" value="1"/>
</dbReference>
<dbReference type="InterPro" id="IPR026444">
    <property type="entry name" value="Secre_tail"/>
</dbReference>
<accession>A0A1E5TCY1</accession>
<evidence type="ECO:0000259" key="2">
    <source>
        <dbReference type="Pfam" id="PF18962"/>
    </source>
</evidence>
<protein>
    <recommendedName>
        <fullName evidence="2">Secretion system C-terminal sorting domain-containing protein</fullName>
    </recommendedName>
</protein>
<name>A0A1E5TCY1_9FLAO</name>
<dbReference type="Proteomes" id="UP000095713">
    <property type="component" value="Unassembled WGS sequence"/>
</dbReference>